<organism evidence="6 7">
    <name type="scientific">Prevotella brunnea</name>
    <dbReference type="NCBI Taxonomy" id="2508867"/>
    <lineage>
        <taxon>Bacteria</taxon>
        <taxon>Pseudomonadati</taxon>
        <taxon>Bacteroidota</taxon>
        <taxon>Bacteroidia</taxon>
        <taxon>Bacteroidales</taxon>
        <taxon>Prevotellaceae</taxon>
        <taxon>Prevotella</taxon>
    </lineage>
</organism>
<evidence type="ECO:0000313" key="6">
    <source>
        <dbReference type="EMBL" id="TXJ62749.1"/>
    </source>
</evidence>
<dbReference type="EMBL" id="SDIK01000019">
    <property type="protein sequence ID" value="TXJ62749.1"/>
    <property type="molecule type" value="Genomic_DNA"/>
</dbReference>
<evidence type="ECO:0000256" key="5">
    <source>
        <dbReference type="SAM" id="Phobius"/>
    </source>
</evidence>
<feature type="transmembrane region" description="Helical" evidence="5">
    <location>
        <begin position="102"/>
        <end position="124"/>
    </location>
</feature>
<dbReference type="OrthoDB" id="9809647at2"/>
<feature type="transmembrane region" description="Helical" evidence="5">
    <location>
        <begin position="38"/>
        <end position="60"/>
    </location>
</feature>
<accession>A0A5C8GP65</accession>
<dbReference type="Gene3D" id="1.20.1530.20">
    <property type="match status" value="1"/>
</dbReference>
<feature type="transmembrane region" description="Helical" evidence="5">
    <location>
        <begin position="12"/>
        <end position="32"/>
    </location>
</feature>
<dbReference type="RefSeq" id="WP_130828533.1">
    <property type="nucleotide sequence ID" value="NZ_SDIK01000019.1"/>
</dbReference>
<feature type="transmembrane region" description="Helical" evidence="5">
    <location>
        <begin position="234"/>
        <end position="254"/>
    </location>
</feature>
<dbReference type="InterPro" id="IPR002657">
    <property type="entry name" value="BilAc:Na_symport/Acr3"/>
</dbReference>
<keyword evidence="7" id="KW-1185">Reference proteome</keyword>
<evidence type="ECO:0000256" key="1">
    <source>
        <dbReference type="ARBA" id="ARBA00004141"/>
    </source>
</evidence>
<dbReference type="AlphaFoldDB" id="A0A5C8GP65"/>
<dbReference type="Pfam" id="PF01758">
    <property type="entry name" value="SBF"/>
    <property type="match status" value="1"/>
</dbReference>
<name>A0A5C8GP65_9BACT</name>
<evidence type="ECO:0000313" key="7">
    <source>
        <dbReference type="Proteomes" id="UP000321612"/>
    </source>
</evidence>
<feature type="transmembrane region" description="Helical" evidence="5">
    <location>
        <begin position="136"/>
        <end position="155"/>
    </location>
</feature>
<evidence type="ECO:0000256" key="2">
    <source>
        <dbReference type="ARBA" id="ARBA00022692"/>
    </source>
</evidence>
<gene>
    <name evidence="6" type="ORF">ETF27_03090</name>
</gene>
<protein>
    <submittedName>
        <fullName evidence="6">Transporter</fullName>
    </submittedName>
</protein>
<dbReference type="GO" id="GO:0016020">
    <property type="term" value="C:membrane"/>
    <property type="evidence" value="ECO:0007669"/>
    <property type="project" value="UniProtKB-SubCell"/>
</dbReference>
<evidence type="ECO:0000256" key="3">
    <source>
        <dbReference type="ARBA" id="ARBA00022989"/>
    </source>
</evidence>
<feature type="transmembrane region" description="Helical" evidence="5">
    <location>
        <begin position="167"/>
        <end position="188"/>
    </location>
</feature>
<feature type="transmembrane region" description="Helical" evidence="5">
    <location>
        <begin position="209"/>
        <end position="228"/>
    </location>
</feature>
<comment type="caution">
    <text evidence="6">The sequence shown here is derived from an EMBL/GenBank/DDBJ whole genome shotgun (WGS) entry which is preliminary data.</text>
</comment>
<reference evidence="7" key="1">
    <citation type="submission" date="2019-05" db="EMBL/GenBank/DDBJ databases">
        <title>Prevotella brunnea sp. nov., isolated from a wound of a patient.</title>
        <authorList>
            <person name="Buhl M."/>
        </authorList>
    </citation>
    <scope>NUCLEOTIDE SEQUENCE [LARGE SCALE GENOMIC DNA]</scope>
    <source>
        <strain evidence="7">A2672</strain>
    </source>
</reference>
<sequence>MNLKTLLKKWTLPMAMLFGITVYLLFAFIPVLEPAAVLLSPFMDAILPLFMFLILYVTFCKVDFRNLIPVRWHFWVGVFQVFFVALIVGAILLFNVKGNNLILLESILTCIIGPCAAAAAVVTMKLGGSLEEMTTYIFLSNFLCAILIPICFPLIEPGNGMGFWSSFLLILYKVCAILVVPMILAYITKHFKPLHHFHLWLTNVKDLSFYLWGCSLTIVTGTTMKNIVHANAGVPFLLLIAFFGLMICILQFAVGRYIGHFFQSTVNAGQSLGQKNTAFAIWIAYTYLNPLSSVGPGCYILWQNIINSIEIWYYGKYKTSKRGGSEVCT</sequence>
<comment type="subcellular location">
    <subcellularLocation>
        <location evidence="1">Membrane</location>
        <topology evidence="1">Multi-pass membrane protein</topology>
    </subcellularLocation>
</comment>
<proteinExistence type="predicted"/>
<evidence type="ECO:0000256" key="4">
    <source>
        <dbReference type="ARBA" id="ARBA00023136"/>
    </source>
</evidence>
<keyword evidence="4 5" id="KW-0472">Membrane</keyword>
<dbReference type="Proteomes" id="UP000321612">
    <property type="component" value="Unassembled WGS sequence"/>
</dbReference>
<keyword evidence="3 5" id="KW-1133">Transmembrane helix</keyword>
<keyword evidence="2 5" id="KW-0812">Transmembrane</keyword>
<feature type="transmembrane region" description="Helical" evidence="5">
    <location>
        <begin position="72"/>
        <end position="96"/>
    </location>
</feature>
<dbReference type="InterPro" id="IPR038770">
    <property type="entry name" value="Na+/solute_symporter_sf"/>
</dbReference>